<dbReference type="EMBL" id="MCGO01000041">
    <property type="protein sequence ID" value="ORY39135.1"/>
    <property type="molecule type" value="Genomic_DNA"/>
</dbReference>
<dbReference type="GO" id="GO:0008270">
    <property type="term" value="F:zinc ion binding"/>
    <property type="evidence" value="ECO:0007669"/>
    <property type="project" value="InterPro"/>
</dbReference>
<dbReference type="GO" id="GO:0000981">
    <property type="term" value="F:DNA-binding transcription factor activity, RNA polymerase II-specific"/>
    <property type="evidence" value="ECO:0007669"/>
    <property type="project" value="InterPro"/>
</dbReference>
<dbReference type="PANTHER" id="PTHR47338:SF5">
    <property type="entry name" value="ZN(II)2CYS6 TRANSCRIPTION FACTOR (EUROFUNG)"/>
    <property type="match status" value="1"/>
</dbReference>
<dbReference type="Pfam" id="PF04082">
    <property type="entry name" value="Fungal_trans"/>
    <property type="match status" value="1"/>
</dbReference>
<comment type="subcellular location">
    <subcellularLocation>
        <location evidence="1">Nucleus</location>
    </subcellularLocation>
</comment>
<dbReference type="GO" id="GO:0005634">
    <property type="term" value="C:nucleus"/>
    <property type="evidence" value="ECO:0007669"/>
    <property type="project" value="UniProtKB-SubCell"/>
</dbReference>
<keyword evidence="8" id="KW-1185">Reference proteome</keyword>
<name>A0A1Y2BYJ6_9FUNG</name>
<dbReference type="GO" id="GO:0006351">
    <property type="term" value="P:DNA-templated transcription"/>
    <property type="evidence" value="ECO:0007669"/>
    <property type="project" value="InterPro"/>
</dbReference>
<evidence type="ECO:0000259" key="6">
    <source>
        <dbReference type="Pfam" id="PF04082"/>
    </source>
</evidence>
<dbReference type="GO" id="GO:0003677">
    <property type="term" value="F:DNA binding"/>
    <property type="evidence" value="ECO:0007669"/>
    <property type="project" value="InterPro"/>
</dbReference>
<dbReference type="PANTHER" id="PTHR47338">
    <property type="entry name" value="ZN(II)2CYS6 TRANSCRIPTION FACTOR (EUROFUNG)-RELATED"/>
    <property type="match status" value="1"/>
</dbReference>
<evidence type="ECO:0000256" key="5">
    <source>
        <dbReference type="ARBA" id="ARBA00023242"/>
    </source>
</evidence>
<keyword evidence="3" id="KW-0805">Transcription regulation</keyword>
<evidence type="ECO:0000313" key="8">
    <source>
        <dbReference type="Proteomes" id="UP000193642"/>
    </source>
</evidence>
<organism evidence="7 8">
    <name type="scientific">Rhizoclosmatium globosum</name>
    <dbReference type="NCBI Taxonomy" id="329046"/>
    <lineage>
        <taxon>Eukaryota</taxon>
        <taxon>Fungi</taxon>
        <taxon>Fungi incertae sedis</taxon>
        <taxon>Chytridiomycota</taxon>
        <taxon>Chytridiomycota incertae sedis</taxon>
        <taxon>Chytridiomycetes</taxon>
        <taxon>Chytridiales</taxon>
        <taxon>Chytriomycetaceae</taxon>
        <taxon>Rhizoclosmatium</taxon>
    </lineage>
</organism>
<gene>
    <name evidence="7" type="ORF">BCR33DRAFT_720371</name>
</gene>
<dbReference type="Proteomes" id="UP000193642">
    <property type="component" value="Unassembled WGS sequence"/>
</dbReference>
<protein>
    <recommendedName>
        <fullName evidence="6">Xylanolytic transcriptional activator regulatory domain-containing protein</fullName>
    </recommendedName>
</protein>
<keyword evidence="4" id="KW-0804">Transcription</keyword>
<reference evidence="7 8" key="1">
    <citation type="submission" date="2016-07" db="EMBL/GenBank/DDBJ databases">
        <title>Pervasive Adenine N6-methylation of Active Genes in Fungi.</title>
        <authorList>
            <consortium name="DOE Joint Genome Institute"/>
            <person name="Mondo S.J."/>
            <person name="Dannebaum R.O."/>
            <person name="Kuo R.C."/>
            <person name="Labutti K."/>
            <person name="Haridas S."/>
            <person name="Kuo A."/>
            <person name="Salamov A."/>
            <person name="Ahrendt S.R."/>
            <person name="Lipzen A."/>
            <person name="Sullivan W."/>
            <person name="Andreopoulos W.B."/>
            <person name="Clum A."/>
            <person name="Lindquist E."/>
            <person name="Daum C."/>
            <person name="Ramamoorthy G.K."/>
            <person name="Gryganskyi A."/>
            <person name="Culley D."/>
            <person name="Magnuson J.K."/>
            <person name="James T.Y."/>
            <person name="O'Malley M.A."/>
            <person name="Stajich J.E."/>
            <person name="Spatafora J.W."/>
            <person name="Visel A."/>
            <person name="Grigoriev I.V."/>
        </authorList>
    </citation>
    <scope>NUCLEOTIDE SEQUENCE [LARGE SCALE GENOMIC DNA]</scope>
    <source>
        <strain evidence="7 8">JEL800</strain>
    </source>
</reference>
<proteinExistence type="predicted"/>
<comment type="caution">
    <text evidence="7">The sequence shown here is derived from an EMBL/GenBank/DDBJ whole genome shotgun (WGS) entry which is preliminary data.</text>
</comment>
<evidence type="ECO:0000256" key="4">
    <source>
        <dbReference type="ARBA" id="ARBA00023163"/>
    </source>
</evidence>
<sequence length="623" mass="71493">MSHSPPRLCPKCQRPESVVLSREQCETCSLVESEQPTLSLSAAANQWTSQSNELYMKPYIPLVPPSSLVLIESTAHLAPAGFYNRYNAHIQSMIQSTYRPSEWTMEDSDLIPTIDDWLICFHCLHIGNGELYTMMQFDSETFLKDFFHLEPFFRLSICAKFALSSEFITEAVALSYYNRARKALEHADLSQPSLQTVQGLFQIYQFIYHKGQIFLGRQIMDMGVKALLAIRLNHDPDDSPWLFHLNLTVRQKEERRRVFWAFYYYWAMAAALSPDPLSAVIAPVNMKPPGLVLDPHPIFDDRLQHRPYDCDLLVLISTLKRLYFAPPTSLHVLLSSNAFKIAHSCLDSVHKSIPQRFLLLSETAETITTQETATFIAQFLSPRLPLTSVNFRLYASVSILYRPIMFLAGLKSMHPLLLSRELRDTIATAITQCVESAYRIVNLLSLTWDIINTRKEGHFSEISEKDVWLFYPDGGGYASFEAFIVFWFALCRMQAGWWEFVGVRKPNVEILFRQMKAMHEWNKKAQMDENGVVSKQVEPQIACQEAVLDEIERLAEGKNGWNAVCEIEMGMAVLDIGTVNIRTEEVMTVEPHTFMGLLGMEIGGIRFKGRTEESWRLFWKLYS</sequence>
<dbReference type="InterPro" id="IPR007219">
    <property type="entry name" value="XnlR_reg_dom"/>
</dbReference>
<evidence type="ECO:0000256" key="3">
    <source>
        <dbReference type="ARBA" id="ARBA00023015"/>
    </source>
</evidence>
<dbReference type="AlphaFoldDB" id="A0A1Y2BYJ6"/>
<evidence type="ECO:0000256" key="1">
    <source>
        <dbReference type="ARBA" id="ARBA00004123"/>
    </source>
</evidence>
<keyword evidence="2" id="KW-0479">Metal-binding</keyword>
<keyword evidence="5" id="KW-0539">Nucleus</keyword>
<evidence type="ECO:0000256" key="2">
    <source>
        <dbReference type="ARBA" id="ARBA00022723"/>
    </source>
</evidence>
<dbReference type="CDD" id="cd12148">
    <property type="entry name" value="fungal_TF_MHR"/>
    <property type="match status" value="1"/>
</dbReference>
<feature type="domain" description="Xylanolytic transcriptional activator regulatory" evidence="6">
    <location>
        <begin position="140"/>
        <end position="264"/>
    </location>
</feature>
<dbReference type="InterPro" id="IPR050815">
    <property type="entry name" value="TF_fung"/>
</dbReference>
<evidence type="ECO:0000313" key="7">
    <source>
        <dbReference type="EMBL" id="ORY39135.1"/>
    </source>
</evidence>
<accession>A0A1Y2BYJ6</accession>